<dbReference type="RefSeq" id="XP_040671614.1">
    <property type="nucleotide sequence ID" value="XM_040817998.1"/>
</dbReference>
<evidence type="ECO:0000313" key="2">
    <source>
        <dbReference type="Proteomes" id="UP000184073"/>
    </source>
</evidence>
<sequence length="296" mass="33897">MANRSPEDDLQLQNLRKVSVKSGDIQDNFHVDRFITFLRLPSLDTLHLAGIHNDDSKQLPPFYSDRYSLLVPGSEYQYCNQVKWGRTYRSFRCRAFHEGLLSQTDCLRVLRLNDVGVTRLRDTCEDEEFLQENRASNEQAWFGGLTGFESLESLRIQVWNLLDWTDREEPGMPLDEVLPPGLETLVLTKVDYIDYAMLAGQLKRCLRCKATQFPRHKMILLQPFQVEVIGGGFQPGQGNWGVPELAKTVFPDVAKSCKLQGIDFGFWEDEDYVIVADGVVVDETDNYSGRFLLSCD</sequence>
<gene>
    <name evidence="1" type="ORF">ASPVEDRAFT_87184</name>
</gene>
<dbReference type="AlphaFoldDB" id="A0A1L9PWP6"/>
<dbReference type="EMBL" id="KV878133">
    <property type="protein sequence ID" value="OJJ05852.1"/>
    <property type="molecule type" value="Genomic_DNA"/>
</dbReference>
<dbReference type="STRING" id="1036611.A0A1L9PWP6"/>
<evidence type="ECO:0000313" key="1">
    <source>
        <dbReference type="EMBL" id="OJJ05852.1"/>
    </source>
</evidence>
<protein>
    <recommendedName>
        <fullName evidence="3">F-box domain-containing protein</fullName>
    </recommendedName>
</protein>
<organism evidence="1 2">
    <name type="scientific">Aspergillus versicolor CBS 583.65</name>
    <dbReference type="NCBI Taxonomy" id="1036611"/>
    <lineage>
        <taxon>Eukaryota</taxon>
        <taxon>Fungi</taxon>
        <taxon>Dikarya</taxon>
        <taxon>Ascomycota</taxon>
        <taxon>Pezizomycotina</taxon>
        <taxon>Eurotiomycetes</taxon>
        <taxon>Eurotiomycetidae</taxon>
        <taxon>Eurotiales</taxon>
        <taxon>Aspergillaceae</taxon>
        <taxon>Aspergillus</taxon>
        <taxon>Aspergillus subgen. Nidulantes</taxon>
    </lineage>
</organism>
<keyword evidence="2" id="KW-1185">Reference proteome</keyword>
<dbReference type="Proteomes" id="UP000184073">
    <property type="component" value="Unassembled WGS sequence"/>
</dbReference>
<dbReference type="VEuPathDB" id="FungiDB:ASPVEDRAFT_87184"/>
<proteinExistence type="predicted"/>
<accession>A0A1L9PWP6</accession>
<dbReference type="GeneID" id="63733509"/>
<evidence type="ECO:0008006" key="3">
    <source>
        <dbReference type="Google" id="ProtNLM"/>
    </source>
</evidence>
<name>A0A1L9PWP6_ASPVE</name>
<dbReference type="OrthoDB" id="5130616at2759"/>
<reference evidence="2" key="1">
    <citation type="journal article" date="2017" name="Genome Biol.">
        <title>Comparative genomics reveals high biological diversity and specific adaptations in the industrially and medically important fungal genus Aspergillus.</title>
        <authorList>
            <person name="de Vries R.P."/>
            <person name="Riley R."/>
            <person name="Wiebenga A."/>
            <person name="Aguilar-Osorio G."/>
            <person name="Amillis S."/>
            <person name="Uchima C.A."/>
            <person name="Anderluh G."/>
            <person name="Asadollahi M."/>
            <person name="Askin M."/>
            <person name="Barry K."/>
            <person name="Battaglia E."/>
            <person name="Bayram O."/>
            <person name="Benocci T."/>
            <person name="Braus-Stromeyer S.A."/>
            <person name="Caldana C."/>
            <person name="Canovas D."/>
            <person name="Cerqueira G.C."/>
            <person name="Chen F."/>
            <person name="Chen W."/>
            <person name="Choi C."/>
            <person name="Clum A."/>
            <person name="Dos Santos R.A."/>
            <person name="Damasio A.R."/>
            <person name="Diallinas G."/>
            <person name="Emri T."/>
            <person name="Fekete E."/>
            <person name="Flipphi M."/>
            <person name="Freyberg S."/>
            <person name="Gallo A."/>
            <person name="Gournas C."/>
            <person name="Habgood R."/>
            <person name="Hainaut M."/>
            <person name="Harispe M.L."/>
            <person name="Henrissat B."/>
            <person name="Hilden K.S."/>
            <person name="Hope R."/>
            <person name="Hossain A."/>
            <person name="Karabika E."/>
            <person name="Karaffa L."/>
            <person name="Karanyi Z."/>
            <person name="Krasevec N."/>
            <person name="Kuo A."/>
            <person name="Kusch H."/>
            <person name="LaButti K."/>
            <person name="Lagendijk E.L."/>
            <person name="Lapidus A."/>
            <person name="Levasseur A."/>
            <person name="Lindquist E."/>
            <person name="Lipzen A."/>
            <person name="Logrieco A.F."/>
            <person name="MacCabe A."/>
            <person name="Maekelae M.R."/>
            <person name="Malavazi I."/>
            <person name="Melin P."/>
            <person name="Meyer V."/>
            <person name="Mielnichuk N."/>
            <person name="Miskei M."/>
            <person name="Molnar A.P."/>
            <person name="Mule G."/>
            <person name="Ngan C.Y."/>
            <person name="Orejas M."/>
            <person name="Orosz E."/>
            <person name="Ouedraogo J.P."/>
            <person name="Overkamp K.M."/>
            <person name="Park H.-S."/>
            <person name="Perrone G."/>
            <person name="Piumi F."/>
            <person name="Punt P.J."/>
            <person name="Ram A.F."/>
            <person name="Ramon A."/>
            <person name="Rauscher S."/>
            <person name="Record E."/>
            <person name="Riano-Pachon D.M."/>
            <person name="Robert V."/>
            <person name="Roehrig J."/>
            <person name="Ruller R."/>
            <person name="Salamov A."/>
            <person name="Salih N.S."/>
            <person name="Samson R.A."/>
            <person name="Sandor E."/>
            <person name="Sanguinetti M."/>
            <person name="Schuetze T."/>
            <person name="Sepcic K."/>
            <person name="Shelest E."/>
            <person name="Sherlock G."/>
            <person name="Sophianopoulou V."/>
            <person name="Squina F.M."/>
            <person name="Sun H."/>
            <person name="Susca A."/>
            <person name="Todd R.B."/>
            <person name="Tsang A."/>
            <person name="Unkles S.E."/>
            <person name="van de Wiele N."/>
            <person name="van Rossen-Uffink D."/>
            <person name="Oliveira J.V."/>
            <person name="Vesth T.C."/>
            <person name="Visser J."/>
            <person name="Yu J.-H."/>
            <person name="Zhou M."/>
            <person name="Andersen M.R."/>
            <person name="Archer D.B."/>
            <person name="Baker S.E."/>
            <person name="Benoit I."/>
            <person name="Brakhage A.A."/>
            <person name="Braus G.H."/>
            <person name="Fischer R."/>
            <person name="Frisvad J.C."/>
            <person name="Goldman G.H."/>
            <person name="Houbraken J."/>
            <person name="Oakley B."/>
            <person name="Pocsi I."/>
            <person name="Scazzocchio C."/>
            <person name="Seiboth B."/>
            <person name="vanKuyk P.A."/>
            <person name="Wortman J."/>
            <person name="Dyer P.S."/>
            <person name="Grigoriev I.V."/>
        </authorList>
    </citation>
    <scope>NUCLEOTIDE SEQUENCE [LARGE SCALE GENOMIC DNA]</scope>
    <source>
        <strain evidence="2">CBS 583.65</strain>
    </source>
</reference>